<feature type="coiled-coil region" evidence="11">
    <location>
        <begin position="98"/>
        <end position="128"/>
    </location>
</feature>
<dbReference type="PANTHER" id="PTHR22142:SF2">
    <property type="entry name" value="KINETOCHORE PROTEIN SPC24"/>
    <property type="match status" value="1"/>
</dbReference>
<gene>
    <name evidence="12" type="ORF">H4R34_003675</name>
</gene>
<keyword evidence="3 10" id="KW-0132">Cell division</keyword>
<dbReference type="AlphaFoldDB" id="A0A9W8B1U6"/>
<dbReference type="Pfam" id="PF08286">
    <property type="entry name" value="Spc24"/>
    <property type="match status" value="1"/>
</dbReference>
<evidence type="ECO:0000313" key="13">
    <source>
        <dbReference type="Proteomes" id="UP001151582"/>
    </source>
</evidence>
<dbReference type="EMBL" id="JANBQB010000366">
    <property type="protein sequence ID" value="KAJ1977206.1"/>
    <property type="molecule type" value="Genomic_DNA"/>
</dbReference>
<accession>A0A9W8B1U6</accession>
<evidence type="ECO:0000256" key="8">
    <source>
        <dbReference type="ARBA" id="ARBA00023306"/>
    </source>
</evidence>
<reference evidence="12" key="1">
    <citation type="submission" date="2022-07" db="EMBL/GenBank/DDBJ databases">
        <title>Phylogenomic reconstructions and comparative analyses of Kickxellomycotina fungi.</title>
        <authorList>
            <person name="Reynolds N.K."/>
            <person name="Stajich J.E."/>
            <person name="Barry K."/>
            <person name="Grigoriev I.V."/>
            <person name="Crous P."/>
            <person name="Smith M.E."/>
        </authorList>
    </citation>
    <scope>NUCLEOTIDE SEQUENCE</scope>
    <source>
        <strain evidence="12">RSA 567</strain>
    </source>
</reference>
<keyword evidence="8 10" id="KW-0131">Cell cycle</keyword>
<protein>
    <recommendedName>
        <fullName evidence="10">Kinetochore protein Spc24</fullName>
    </recommendedName>
</protein>
<evidence type="ECO:0000256" key="10">
    <source>
        <dbReference type="RuleBase" id="RU368011"/>
    </source>
</evidence>
<evidence type="ECO:0000256" key="5">
    <source>
        <dbReference type="ARBA" id="ARBA00022838"/>
    </source>
</evidence>
<keyword evidence="2 10" id="KW-0158">Chromosome</keyword>
<dbReference type="GO" id="GO:0031262">
    <property type="term" value="C:Ndc80 complex"/>
    <property type="evidence" value="ECO:0007669"/>
    <property type="project" value="TreeGrafter"/>
</dbReference>
<comment type="subcellular location">
    <subcellularLocation>
        <location evidence="10">Nucleus</location>
    </subcellularLocation>
    <subcellularLocation>
        <location evidence="10">Chromosome</location>
        <location evidence="10">Centromere</location>
        <location evidence="10">Kinetochore</location>
    </subcellularLocation>
</comment>
<evidence type="ECO:0000256" key="3">
    <source>
        <dbReference type="ARBA" id="ARBA00022618"/>
    </source>
</evidence>
<dbReference type="CDD" id="cd11565">
    <property type="entry name" value="RWD_Spc24"/>
    <property type="match status" value="1"/>
</dbReference>
<dbReference type="GO" id="GO:0008017">
    <property type="term" value="F:microtubule binding"/>
    <property type="evidence" value="ECO:0007669"/>
    <property type="project" value="TreeGrafter"/>
</dbReference>
<evidence type="ECO:0000256" key="6">
    <source>
        <dbReference type="ARBA" id="ARBA00023054"/>
    </source>
</evidence>
<keyword evidence="7 10" id="KW-0539">Nucleus</keyword>
<comment type="caution">
    <text evidence="12">The sequence shown here is derived from an EMBL/GenBank/DDBJ whole genome shotgun (WGS) entry which is preliminary data.</text>
</comment>
<dbReference type="Gene3D" id="3.30.160.430">
    <property type="match status" value="1"/>
</dbReference>
<evidence type="ECO:0000256" key="7">
    <source>
        <dbReference type="ARBA" id="ARBA00023242"/>
    </source>
</evidence>
<name>A0A9W8B1U6_9FUNG</name>
<dbReference type="Proteomes" id="UP001151582">
    <property type="component" value="Unassembled WGS sequence"/>
</dbReference>
<dbReference type="OrthoDB" id="3344830at2759"/>
<dbReference type="InterPro" id="IPR038066">
    <property type="entry name" value="Spc24_Fungi_globular_sf"/>
</dbReference>
<comment type="subunit">
    <text evidence="10">Component of the NDC80 complex.</text>
</comment>
<dbReference type="InterPro" id="IPR013252">
    <property type="entry name" value="Ndc80_Spc24"/>
</dbReference>
<keyword evidence="9 10" id="KW-0137">Centromere</keyword>
<proteinExistence type="inferred from homology"/>
<evidence type="ECO:0000256" key="2">
    <source>
        <dbReference type="ARBA" id="ARBA00022454"/>
    </source>
</evidence>
<comment type="function">
    <text evidence="10">Acts as a component of the essential kinetochore-associated NDC80 complex, which is required for chromosome segregation and spindle checkpoint activity.</text>
</comment>
<dbReference type="GO" id="GO:0005634">
    <property type="term" value="C:nucleus"/>
    <property type="evidence" value="ECO:0007669"/>
    <property type="project" value="UniProtKB-SubCell"/>
</dbReference>
<dbReference type="GO" id="GO:0007059">
    <property type="term" value="P:chromosome segregation"/>
    <property type="evidence" value="ECO:0007669"/>
    <property type="project" value="TreeGrafter"/>
</dbReference>
<sequence>MADLTLQETRSIVQQTILTFQPASDIELIRTADRDISEATENWERHLHDDQELLRALNRKMEIAKSEATRPLLGEDGLTHAERVIKLDHEKFETAKNLNDMEATINSLNAKIEKLREESERLDNLDVEKELPPDPTILKLQIYRSLGIELLDDGAGKFSKARICSAPKNDIHTVAIDDKFSNYFYANYLWDMCT</sequence>
<evidence type="ECO:0000313" key="12">
    <source>
        <dbReference type="EMBL" id="KAJ1977206.1"/>
    </source>
</evidence>
<keyword evidence="4 10" id="KW-0498">Mitosis</keyword>
<keyword evidence="6 11" id="KW-0175">Coiled coil</keyword>
<organism evidence="12 13">
    <name type="scientific">Dimargaris verticillata</name>
    <dbReference type="NCBI Taxonomy" id="2761393"/>
    <lineage>
        <taxon>Eukaryota</taxon>
        <taxon>Fungi</taxon>
        <taxon>Fungi incertae sedis</taxon>
        <taxon>Zoopagomycota</taxon>
        <taxon>Kickxellomycotina</taxon>
        <taxon>Dimargaritomycetes</taxon>
        <taxon>Dimargaritales</taxon>
        <taxon>Dimargaritaceae</taxon>
        <taxon>Dimargaris</taxon>
    </lineage>
</organism>
<evidence type="ECO:0000256" key="11">
    <source>
        <dbReference type="SAM" id="Coils"/>
    </source>
</evidence>
<evidence type="ECO:0000256" key="1">
    <source>
        <dbReference type="ARBA" id="ARBA00007804"/>
    </source>
</evidence>
<evidence type="ECO:0000256" key="4">
    <source>
        <dbReference type="ARBA" id="ARBA00022776"/>
    </source>
</evidence>
<keyword evidence="13" id="KW-1185">Reference proteome</keyword>
<comment type="similarity">
    <text evidence="1 10">Belongs to the SPC24 family.</text>
</comment>
<dbReference type="PANTHER" id="PTHR22142">
    <property type="match status" value="1"/>
</dbReference>
<keyword evidence="5 10" id="KW-0995">Kinetochore</keyword>
<evidence type="ECO:0000256" key="9">
    <source>
        <dbReference type="ARBA" id="ARBA00023328"/>
    </source>
</evidence>
<dbReference type="GO" id="GO:0051301">
    <property type="term" value="P:cell division"/>
    <property type="evidence" value="ECO:0007669"/>
    <property type="project" value="UniProtKB-UniRule"/>
</dbReference>
<dbReference type="SUPFAM" id="SSF143026">
    <property type="entry name" value="Kinetochore globular domain"/>
    <property type="match status" value="1"/>
</dbReference>